<dbReference type="GO" id="GO:0005524">
    <property type="term" value="F:ATP binding"/>
    <property type="evidence" value="ECO:0007669"/>
    <property type="project" value="UniProtKB-KW"/>
</dbReference>
<feature type="transmembrane region" description="Helical" evidence="10">
    <location>
        <begin position="277"/>
        <end position="302"/>
    </location>
</feature>
<dbReference type="GO" id="GO:0005886">
    <property type="term" value="C:plasma membrane"/>
    <property type="evidence" value="ECO:0007669"/>
    <property type="project" value="UniProtKB-SubCell"/>
</dbReference>
<dbReference type="Gene3D" id="3.40.50.300">
    <property type="entry name" value="P-loop containing nucleotide triphosphate hydrolases"/>
    <property type="match status" value="2"/>
</dbReference>
<evidence type="ECO:0008006" key="15">
    <source>
        <dbReference type="Google" id="ProtNLM"/>
    </source>
</evidence>
<keyword evidence="6" id="KW-0067">ATP-binding</keyword>
<feature type="transmembrane region" description="Helical" evidence="10">
    <location>
        <begin position="1168"/>
        <end position="1188"/>
    </location>
</feature>
<keyword evidence="2" id="KW-0813">Transport</keyword>
<dbReference type="InterPro" id="IPR011527">
    <property type="entry name" value="ABC1_TM_dom"/>
</dbReference>
<protein>
    <recommendedName>
        <fullName evidence="15">ABC transporter</fullName>
    </recommendedName>
</protein>
<dbReference type="InterPro" id="IPR017871">
    <property type="entry name" value="ABC_transporter-like_CS"/>
</dbReference>
<keyword evidence="7 10" id="KW-1133">Transmembrane helix</keyword>
<dbReference type="GO" id="GO:0016887">
    <property type="term" value="F:ATP hydrolysis activity"/>
    <property type="evidence" value="ECO:0007669"/>
    <property type="project" value="InterPro"/>
</dbReference>
<reference evidence="13 14" key="1">
    <citation type="journal article" date="2014" name="Genome Biol. Evol.">
        <title>Comparative genomics and transcriptomics analyses reveal divergent lifestyle features of nematode endoparasitic fungus Hirsutella minnesotensis.</title>
        <authorList>
            <person name="Lai Y."/>
            <person name="Liu K."/>
            <person name="Zhang X."/>
            <person name="Zhang X."/>
            <person name="Li K."/>
            <person name="Wang N."/>
            <person name="Shu C."/>
            <person name="Wu Y."/>
            <person name="Wang C."/>
            <person name="Bushley K.E."/>
            <person name="Xiang M."/>
            <person name="Liu X."/>
        </authorList>
    </citation>
    <scope>NUCLEOTIDE SEQUENCE [LARGE SCALE GENOMIC DNA]</scope>
    <source>
        <strain evidence="13 14">3608</strain>
    </source>
</reference>
<dbReference type="PROSITE" id="PS50929">
    <property type="entry name" value="ABC_TM1F"/>
    <property type="match status" value="2"/>
</dbReference>
<accession>A0A0F8A585</accession>
<gene>
    <name evidence="13" type="ORF">HIM_05798</name>
</gene>
<evidence type="ECO:0000256" key="9">
    <source>
        <dbReference type="SAM" id="MobiDB-lite"/>
    </source>
</evidence>
<feature type="transmembrane region" description="Helical" evidence="10">
    <location>
        <begin position="905"/>
        <end position="928"/>
    </location>
</feature>
<feature type="transmembrane region" description="Helical" evidence="10">
    <location>
        <begin position="162"/>
        <end position="181"/>
    </location>
</feature>
<feature type="transmembrane region" description="Helical" evidence="10">
    <location>
        <begin position="322"/>
        <end position="343"/>
    </location>
</feature>
<dbReference type="FunFam" id="1.20.1560.10:FF:000066">
    <property type="entry name" value="ABC multidrug transporter (Eurofung)"/>
    <property type="match status" value="1"/>
</dbReference>
<feature type="domain" description="ABC transporter" evidence="11">
    <location>
        <begin position="621"/>
        <end position="847"/>
    </location>
</feature>
<dbReference type="InterPro" id="IPR003439">
    <property type="entry name" value="ABC_transporter-like_ATP-bd"/>
</dbReference>
<keyword evidence="3" id="KW-1003">Cell membrane</keyword>
<keyword evidence="4 10" id="KW-0812">Transmembrane</keyword>
<feature type="transmembrane region" description="Helical" evidence="10">
    <location>
        <begin position="957"/>
        <end position="981"/>
    </location>
</feature>
<dbReference type="Pfam" id="PF00664">
    <property type="entry name" value="ABC_membrane"/>
    <property type="match status" value="2"/>
</dbReference>
<dbReference type="CDD" id="cd18580">
    <property type="entry name" value="ABC_6TM_ABCC_D2"/>
    <property type="match status" value="1"/>
</dbReference>
<feature type="transmembrane region" description="Helical" evidence="10">
    <location>
        <begin position="137"/>
        <end position="156"/>
    </location>
</feature>
<dbReference type="PROSITE" id="PS50893">
    <property type="entry name" value="ABC_TRANSPORTER_2"/>
    <property type="match status" value="2"/>
</dbReference>
<evidence type="ECO:0000313" key="13">
    <source>
        <dbReference type="EMBL" id="KJZ74889.1"/>
    </source>
</evidence>
<dbReference type="PROSITE" id="PS00211">
    <property type="entry name" value="ABC_TRANSPORTER_1"/>
    <property type="match status" value="1"/>
</dbReference>
<dbReference type="CDD" id="cd03244">
    <property type="entry name" value="ABCC_MRP_domain2"/>
    <property type="match status" value="1"/>
</dbReference>
<dbReference type="EMBL" id="KQ030522">
    <property type="protein sequence ID" value="KJZ74889.1"/>
    <property type="molecule type" value="Genomic_DNA"/>
</dbReference>
<dbReference type="Gene3D" id="1.20.1560.10">
    <property type="entry name" value="ABC transporter type 1, transmembrane domain"/>
    <property type="match status" value="2"/>
</dbReference>
<feature type="transmembrane region" description="Helical" evidence="10">
    <location>
        <begin position="72"/>
        <end position="93"/>
    </location>
</feature>
<dbReference type="SUPFAM" id="SSF52540">
    <property type="entry name" value="P-loop containing nucleoside triphosphate hydrolases"/>
    <property type="match status" value="2"/>
</dbReference>
<dbReference type="PANTHER" id="PTHR24223:SF404">
    <property type="entry name" value="ABC MULTIDRUG TRANSPORTER (EUROFUNG)-RELATED"/>
    <property type="match status" value="1"/>
</dbReference>
<evidence type="ECO:0000256" key="2">
    <source>
        <dbReference type="ARBA" id="ARBA00022448"/>
    </source>
</evidence>
<feature type="transmembrane region" description="Helical" evidence="10">
    <location>
        <begin position="38"/>
        <end position="60"/>
    </location>
</feature>
<keyword evidence="8 10" id="KW-0472">Membrane</keyword>
<feature type="region of interest" description="Disordered" evidence="9">
    <location>
        <begin position="840"/>
        <end position="893"/>
    </location>
</feature>
<dbReference type="InterPro" id="IPR050173">
    <property type="entry name" value="ABC_transporter_C-like"/>
</dbReference>
<organism evidence="13 14">
    <name type="scientific">Hirsutella minnesotensis 3608</name>
    <dbReference type="NCBI Taxonomy" id="1043627"/>
    <lineage>
        <taxon>Eukaryota</taxon>
        <taxon>Fungi</taxon>
        <taxon>Dikarya</taxon>
        <taxon>Ascomycota</taxon>
        <taxon>Pezizomycotina</taxon>
        <taxon>Sordariomycetes</taxon>
        <taxon>Hypocreomycetidae</taxon>
        <taxon>Hypocreales</taxon>
        <taxon>Ophiocordycipitaceae</taxon>
        <taxon>Hirsutella</taxon>
    </lineage>
</organism>
<evidence type="ECO:0000256" key="7">
    <source>
        <dbReference type="ARBA" id="ARBA00022989"/>
    </source>
</evidence>
<evidence type="ECO:0000256" key="1">
    <source>
        <dbReference type="ARBA" id="ARBA00004651"/>
    </source>
</evidence>
<evidence type="ECO:0000256" key="5">
    <source>
        <dbReference type="ARBA" id="ARBA00022741"/>
    </source>
</evidence>
<evidence type="ECO:0000256" key="3">
    <source>
        <dbReference type="ARBA" id="ARBA00022475"/>
    </source>
</evidence>
<evidence type="ECO:0000259" key="12">
    <source>
        <dbReference type="PROSITE" id="PS50929"/>
    </source>
</evidence>
<keyword evidence="14" id="KW-1185">Reference proteome</keyword>
<feature type="compositionally biased region" description="Polar residues" evidence="9">
    <location>
        <begin position="860"/>
        <end position="869"/>
    </location>
</feature>
<evidence type="ECO:0000256" key="4">
    <source>
        <dbReference type="ARBA" id="ARBA00022692"/>
    </source>
</evidence>
<dbReference type="InterPro" id="IPR056227">
    <property type="entry name" value="TMD0_ABC"/>
</dbReference>
<dbReference type="SUPFAM" id="SSF90123">
    <property type="entry name" value="ABC transporter transmembrane region"/>
    <property type="match status" value="2"/>
</dbReference>
<evidence type="ECO:0000259" key="11">
    <source>
        <dbReference type="PROSITE" id="PS50893"/>
    </source>
</evidence>
<dbReference type="Pfam" id="PF24357">
    <property type="entry name" value="TMD0_ABC"/>
    <property type="match status" value="1"/>
</dbReference>
<evidence type="ECO:0000256" key="8">
    <source>
        <dbReference type="ARBA" id="ARBA00023136"/>
    </source>
</evidence>
<dbReference type="FunFam" id="3.40.50.300:FF:000630">
    <property type="entry name" value="ATP-binding cassette (ABC) transporter, putative"/>
    <property type="match status" value="1"/>
</dbReference>
<dbReference type="FunFam" id="1.20.1560.10:FF:000055">
    <property type="entry name" value="ABC multidrug transporter (Eurofung)"/>
    <property type="match status" value="1"/>
</dbReference>
<dbReference type="Pfam" id="PF00005">
    <property type="entry name" value="ABC_tran"/>
    <property type="match status" value="2"/>
</dbReference>
<dbReference type="InterPro" id="IPR036640">
    <property type="entry name" value="ABC1_TM_sf"/>
</dbReference>
<feature type="transmembrane region" description="Helical" evidence="10">
    <location>
        <begin position="1138"/>
        <end position="1162"/>
    </location>
</feature>
<evidence type="ECO:0000313" key="14">
    <source>
        <dbReference type="Proteomes" id="UP000054481"/>
    </source>
</evidence>
<comment type="subcellular location">
    <subcellularLocation>
        <location evidence="1">Cell membrane</location>
        <topology evidence="1">Multi-pass membrane protein</topology>
    </subcellularLocation>
</comment>
<feature type="domain" description="ABC transmembrane type-1" evidence="12">
    <location>
        <begin position="290"/>
        <end position="565"/>
    </location>
</feature>
<dbReference type="SMART" id="SM00382">
    <property type="entry name" value="AAA"/>
    <property type="match status" value="2"/>
</dbReference>
<dbReference type="CDD" id="cd18579">
    <property type="entry name" value="ABC_6TM_ABCC_D1"/>
    <property type="match status" value="1"/>
</dbReference>
<dbReference type="OrthoDB" id="6500128at2759"/>
<evidence type="ECO:0000256" key="10">
    <source>
        <dbReference type="SAM" id="Phobius"/>
    </source>
</evidence>
<feature type="domain" description="ABC transmembrane type-1" evidence="12">
    <location>
        <begin position="919"/>
        <end position="1196"/>
    </location>
</feature>
<dbReference type="InterPro" id="IPR044726">
    <property type="entry name" value="ABCC_6TM_D2"/>
</dbReference>
<sequence length="1466" mass="162217">MDSRQGAEACAEGMDSFFGPRVDQSCRSFDFTLEFEDIVIACLPAAFFLLLLPGEAFLHLRKSQKYPVRSKGYISQALILVVLLVLQLAFLILRTQSPRLQTHASIAADVSSLAATFGALGLLTVNSQRSYRPSTLLSLYVTVSVVLGIVRARTLWLMSSTAPAPSLKTAIVVVTFIYLALDSADDRSHLDVNQKGHENSSQQQCAPEQFCGLWKRTIFSWLLVVFRLGSSKVLAINDVPPLDTHLRSSVLRKQLTSTWVIYEQLKRHSLLRASFRAYLGSFCLTVIPRLCLTVFTFSQPLLINNTISWVTQDSPDKRYGKALIGAWALVYLGLAVSMSIYRYQNFRFLTMFKGGLEALIYHRTLETRTANFGEVTAISLIGTDIPRIVESFKEIHELWAAPVDIAVAVWLLEQQLSVACVTPVVIAVVFIAITAQLSVSTKLEQRRWIEMVQERLRCTTNMLGNIKAVKMLGLSDIMSKVISNMRTDEIRISRRFRVLLVVRIVLSNGIANIAPMATFGVYAITTAFWKQQSLLTAQAFTSVALTALLTKPVLVFIQALPAAIQSVGSFDRIQDYASYSSTALKADPHIENEECAEDYDRWPSFEKVRVRQGAEERSISLKSEGFSWSLTSQDVLRDINLQIELGTFTVVVGPVGSGKSSLLHSILGETISKTGGASEVKRPRIAFCSQEAWLENTTARQSIIGPYAYEENWYNTVRTACALDSDLQCLAKGDLTSVGSNGSSLSGGQRQRIALARALYSKCSIVLLDDVFSGMDANTVKHISSQLLGPHGLFRKRSITVVLATHNRQLGSLADSVIIMEEGRVVETIRSRTLVAEDDSTDPLKHGLSDIDAEIPADGPTSQPGSDGSIQGKASRPPAEIPVGDTDESLSDVKRKSGDPLVYKYYFASAGWLQVTGFVISLVLWILCTEFPTIWIKRWSDANTVHPNQNIGMYMGVYVALGVMGLLMVLSICWTLFIQIISNTAHQLHDDLLESTLKAPYQFFTKTDTGSLTNRFSQDLELVDMELPVYVINYGTAAAQCMAKIVILAIFSRYLAITVPFLCAAVFFLQRYYLQTSRQIRLLGIEAKAPLYTSFQEVVAGAATIRGFGWQQHYQVRNAHLIDTSQRPHYLQFCIQQWLTFVLDFIVAIMVVILITIVVTLQDQLDPGSVGVSLTAVVSFNIVLARVIQMWTGMESSIGAVARIKQFVAETDSENGSSDPRFHPSPGWPQQGSITFTDLAARHRPESEPVLKGVTLVVRPSAHLAICGRSGSGKTSIILCLLKMLDIESGSITIDSVSASDLSPSTLRSVVTVIPQEPFLLPGSIRLNLNPHDQDSDAELTRILERVGLQSLLTKHGLDGLVDWDTWSSGQRQMLCFARAITKRSKIIVLDEATSNVDAKTEDRMQDIIDTELRGCTVLAIMHRLVHVAKYDQVALLENGMVVEYGDPKKLLSGETKFKELFENQE</sequence>
<feature type="domain" description="ABC transporter" evidence="11">
    <location>
        <begin position="1234"/>
        <end position="1464"/>
    </location>
</feature>
<keyword evidence="5" id="KW-0547">Nucleotide-binding</keyword>
<evidence type="ECO:0000256" key="6">
    <source>
        <dbReference type="ARBA" id="ARBA00022840"/>
    </source>
</evidence>
<proteinExistence type="predicted"/>
<dbReference type="InterPro" id="IPR044746">
    <property type="entry name" value="ABCC_6TM_D1"/>
</dbReference>
<dbReference type="Proteomes" id="UP000054481">
    <property type="component" value="Unassembled WGS sequence"/>
</dbReference>
<feature type="transmembrane region" description="Helical" evidence="10">
    <location>
        <begin position="1045"/>
        <end position="1069"/>
    </location>
</feature>
<dbReference type="GO" id="GO:0140359">
    <property type="term" value="F:ABC-type transporter activity"/>
    <property type="evidence" value="ECO:0007669"/>
    <property type="project" value="InterPro"/>
</dbReference>
<feature type="transmembrane region" description="Helical" evidence="10">
    <location>
        <begin position="500"/>
        <end position="524"/>
    </location>
</feature>
<feature type="transmembrane region" description="Helical" evidence="10">
    <location>
        <begin position="105"/>
        <end position="125"/>
    </location>
</feature>
<dbReference type="InterPro" id="IPR027417">
    <property type="entry name" value="P-loop_NTPase"/>
</dbReference>
<dbReference type="InterPro" id="IPR003593">
    <property type="entry name" value="AAA+_ATPase"/>
</dbReference>
<dbReference type="PANTHER" id="PTHR24223">
    <property type="entry name" value="ATP-BINDING CASSETTE SUB-FAMILY C"/>
    <property type="match status" value="1"/>
</dbReference>
<name>A0A0F8A585_9HYPO</name>